<evidence type="ECO:0000313" key="5">
    <source>
        <dbReference type="Proteomes" id="UP000799779"/>
    </source>
</evidence>
<dbReference type="EMBL" id="ML977595">
    <property type="protein sequence ID" value="KAF1999470.1"/>
    <property type="molecule type" value="Genomic_DNA"/>
</dbReference>
<name>A0A6A5WC79_9PLEO</name>
<dbReference type="Pfam" id="PF00829">
    <property type="entry name" value="Ribosomal_L21p"/>
    <property type="match status" value="1"/>
</dbReference>
<accession>A0A6A5WC79</accession>
<organism evidence="4 5">
    <name type="scientific">Amniculicola lignicola CBS 123094</name>
    <dbReference type="NCBI Taxonomy" id="1392246"/>
    <lineage>
        <taxon>Eukaryota</taxon>
        <taxon>Fungi</taxon>
        <taxon>Dikarya</taxon>
        <taxon>Ascomycota</taxon>
        <taxon>Pezizomycotina</taxon>
        <taxon>Dothideomycetes</taxon>
        <taxon>Pleosporomycetidae</taxon>
        <taxon>Pleosporales</taxon>
        <taxon>Amniculicolaceae</taxon>
        <taxon>Amniculicola</taxon>
    </lineage>
</organism>
<dbReference type="Proteomes" id="UP000799779">
    <property type="component" value="Unassembled WGS sequence"/>
</dbReference>
<dbReference type="AlphaFoldDB" id="A0A6A5WC79"/>
<dbReference type="PANTHER" id="PTHR21349">
    <property type="entry name" value="50S RIBOSOMAL PROTEIN L21"/>
    <property type="match status" value="1"/>
</dbReference>
<dbReference type="GO" id="GO:0003735">
    <property type="term" value="F:structural constituent of ribosome"/>
    <property type="evidence" value="ECO:0007669"/>
    <property type="project" value="TreeGrafter"/>
</dbReference>
<feature type="region of interest" description="Disordered" evidence="3">
    <location>
        <begin position="63"/>
        <end position="85"/>
    </location>
</feature>
<dbReference type="PANTHER" id="PTHR21349:SF0">
    <property type="entry name" value="LARGE RIBOSOMAL SUBUNIT PROTEIN BL21M"/>
    <property type="match status" value="1"/>
</dbReference>
<dbReference type="InterPro" id="IPR036164">
    <property type="entry name" value="bL21-like_sf"/>
</dbReference>
<keyword evidence="5" id="KW-1185">Reference proteome</keyword>
<protein>
    <recommendedName>
        <fullName evidence="2">Large ribosomal subunit protein bL21m</fullName>
    </recommendedName>
</protein>
<comment type="similarity">
    <text evidence="1">Belongs to the bacterial ribosomal protein bL21 family.</text>
</comment>
<evidence type="ECO:0000313" key="4">
    <source>
        <dbReference type="EMBL" id="KAF1999470.1"/>
    </source>
</evidence>
<dbReference type="SUPFAM" id="SSF141091">
    <property type="entry name" value="L21p-like"/>
    <property type="match status" value="1"/>
</dbReference>
<proteinExistence type="inferred from homology"/>
<evidence type="ECO:0000256" key="1">
    <source>
        <dbReference type="ARBA" id="ARBA00008563"/>
    </source>
</evidence>
<dbReference type="OrthoDB" id="5994at2759"/>
<gene>
    <name evidence="4" type="ORF">P154DRAFT_620901</name>
</gene>
<evidence type="ECO:0000256" key="2">
    <source>
        <dbReference type="ARBA" id="ARBA00044129"/>
    </source>
</evidence>
<reference evidence="4" key="1">
    <citation type="journal article" date="2020" name="Stud. Mycol.">
        <title>101 Dothideomycetes genomes: a test case for predicting lifestyles and emergence of pathogens.</title>
        <authorList>
            <person name="Haridas S."/>
            <person name="Albert R."/>
            <person name="Binder M."/>
            <person name="Bloem J."/>
            <person name="Labutti K."/>
            <person name="Salamov A."/>
            <person name="Andreopoulos B."/>
            <person name="Baker S."/>
            <person name="Barry K."/>
            <person name="Bills G."/>
            <person name="Bluhm B."/>
            <person name="Cannon C."/>
            <person name="Castanera R."/>
            <person name="Culley D."/>
            <person name="Daum C."/>
            <person name="Ezra D."/>
            <person name="Gonzalez J."/>
            <person name="Henrissat B."/>
            <person name="Kuo A."/>
            <person name="Liang C."/>
            <person name="Lipzen A."/>
            <person name="Lutzoni F."/>
            <person name="Magnuson J."/>
            <person name="Mondo S."/>
            <person name="Nolan M."/>
            <person name="Ohm R."/>
            <person name="Pangilinan J."/>
            <person name="Park H.-J."/>
            <person name="Ramirez L."/>
            <person name="Alfaro M."/>
            <person name="Sun H."/>
            <person name="Tritt A."/>
            <person name="Yoshinaga Y."/>
            <person name="Zwiers L.-H."/>
            <person name="Turgeon B."/>
            <person name="Goodwin S."/>
            <person name="Spatafora J."/>
            <person name="Crous P."/>
            <person name="Grigoriev I."/>
        </authorList>
    </citation>
    <scope>NUCLEOTIDE SEQUENCE</scope>
    <source>
        <strain evidence="4">CBS 123094</strain>
    </source>
</reference>
<dbReference type="GO" id="GO:0005762">
    <property type="term" value="C:mitochondrial large ribosomal subunit"/>
    <property type="evidence" value="ECO:0007669"/>
    <property type="project" value="TreeGrafter"/>
</dbReference>
<dbReference type="InterPro" id="IPR028909">
    <property type="entry name" value="bL21-like"/>
</dbReference>
<evidence type="ECO:0000256" key="3">
    <source>
        <dbReference type="SAM" id="MobiDB-lite"/>
    </source>
</evidence>
<sequence>MAMLARPLRRSLLEARTSLPPTFLLPFRASITTVPHGLSTSDVPEPLLQSSQHVSKALKEKIAPGPTFPKSAPAPKSPKTKSTTGAIETKITTELTGSIKQLLPLLHAQPNHYMTIHLHGHPYLITLGDTIRLPFLMPRVAPGDVLRLNRVTHIGSRDYTLKAPAAQKGTRDAAKKVFYLDERLFVCRATVVGEETEPMRVEEKTKRRQRYTRHVFSKHKYTVLKISEVMVRSLEEYEGVLGVGVKAGTGAE</sequence>